<evidence type="ECO:0000313" key="3">
    <source>
        <dbReference type="Proteomes" id="UP000799438"/>
    </source>
</evidence>
<protein>
    <submittedName>
        <fullName evidence="2">Uncharacterized protein</fullName>
    </submittedName>
</protein>
<accession>A0A6A6BLL9</accession>
<dbReference type="OrthoDB" id="3921745at2759"/>
<sequence>MSLDFMAPGSCPTQQRTGSHSYPVEQAHRPHSSSSERSMVTRRDSSQYRAQYAAYPAGTAQPWTSVNGAHARPSTMPSYDRRYNSTCTSPTTPSGIIRDDPPDHSSDADSPSRGGNTSPSVAEPERREPRLAYGEEERAFIMVCAVLRNMTWKEIETAFRQRFPAGQKRRHSEPGLWPTYPEQERTFGGLTCAYYRIREAWGIAKVRGVPDEMKPEVRNVVSEMIRSMTQFPDLQQWV</sequence>
<dbReference type="EMBL" id="ML995480">
    <property type="protein sequence ID" value="KAF2144293.1"/>
    <property type="molecule type" value="Genomic_DNA"/>
</dbReference>
<keyword evidence="3" id="KW-1185">Reference proteome</keyword>
<gene>
    <name evidence="2" type="ORF">K452DRAFT_285537</name>
</gene>
<proteinExistence type="predicted"/>
<name>A0A6A6BLL9_9PEZI</name>
<dbReference type="GeneID" id="54297627"/>
<feature type="compositionally biased region" description="Polar residues" evidence="1">
    <location>
        <begin position="11"/>
        <end position="20"/>
    </location>
</feature>
<feature type="region of interest" description="Disordered" evidence="1">
    <location>
        <begin position="1"/>
        <end position="130"/>
    </location>
</feature>
<feature type="compositionally biased region" description="Basic and acidic residues" evidence="1">
    <location>
        <begin position="97"/>
        <end position="107"/>
    </location>
</feature>
<dbReference type="AlphaFoldDB" id="A0A6A6BLL9"/>
<reference evidence="2" key="1">
    <citation type="journal article" date="2020" name="Stud. Mycol.">
        <title>101 Dothideomycetes genomes: a test case for predicting lifestyles and emergence of pathogens.</title>
        <authorList>
            <person name="Haridas S."/>
            <person name="Albert R."/>
            <person name="Binder M."/>
            <person name="Bloem J."/>
            <person name="Labutti K."/>
            <person name="Salamov A."/>
            <person name="Andreopoulos B."/>
            <person name="Baker S."/>
            <person name="Barry K."/>
            <person name="Bills G."/>
            <person name="Bluhm B."/>
            <person name="Cannon C."/>
            <person name="Castanera R."/>
            <person name="Culley D."/>
            <person name="Daum C."/>
            <person name="Ezra D."/>
            <person name="Gonzalez J."/>
            <person name="Henrissat B."/>
            <person name="Kuo A."/>
            <person name="Liang C."/>
            <person name="Lipzen A."/>
            <person name="Lutzoni F."/>
            <person name="Magnuson J."/>
            <person name="Mondo S."/>
            <person name="Nolan M."/>
            <person name="Ohm R."/>
            <person name="Pangilinan J."/>
            <person name="Park H.-J."/>
            <person name="Ramirez L."/>
            <person name="Alfaro M."/>
            <person name="Sun H."/>
            <person name="Tritt A."/>
            <person name="Yoshinaga Y."/>
            <person name="Zwiers L.-H."/>
            <person name="Turgeon B."/>
            <person name="Goodwin S."/>
            <person name="Spatafora J."/>
            <person name="Crous P."/>
            <person name="Grigoriev I."/>
        </authorList>
    </citation>
    <scope>NUCLEOTIDE SEQUENCE</scope>
    <source>
        <strain evidence="2">CBS 121167</strain>
    </source>
</reference>
<dbReference type="Proteomes" id="UP000799438">
    <property type="component" value="Unassembled WGS sequence"/>
</dbReference>
<feature type="compositionally biased region" description="Polar residues" evidence="1">
    <location>
        <begin position="84"/>
        <end position="94"/>
    </location>
</feature>
<evidence type="ECO:0000313" key="2">
    <source>
        <dbReference type="EMBL" id="KAF2144293.1"/>
    </source>
</evidence>
<dbReference type="RefSeq" id="XP_033400005.1">
    <property type="nucleotide sequence ID" value="XM_033540131.1"/>
</dbReference>
<evidence type="ECO:0000256" key="1">
    <source>
        <dbReference type="SAM" id="MobiDB-lite"/>
    </source>
</evidence>
<organism evidence="2 3">
    <name type="scientific">Aplosporella prunicola CBS 121167</name>
    <dbReference type="NCBI Taxonomy" id="1176127"/>
    <lineage>
        <taxon>Eukaryota</taxon>
        <taxon>Fungi</taxon>
        <taxon>Dikarya</taxon>
        <taxon>Ascomycota</taxon>
        <taxon>Pezizomycotina</taxon>
        <taxon>Dothideomycetes</taxon>
        <taxon>Dothideomycetes incertae sedis</taxon>
        <taxon>Botryosphaeriales</taxon>
        <taxon>Aplosporellaceae</taxon>
        <taxon>Aplosporella</taxon>
    </lineage>
</organism>